<evidence type="ECO:0000313" key="2">
    <source>
        <dbReference type="Proteomes" id="UP000001194"/>
    </source>
</evidence>
<dbReference type="OrthoDB" id="10480674at2759"/>
<evidence type="ECO:0000313" key="1">
    <source>
        <dbReference type="EMBL" id="EDR03736.1"/>
    </source>
</evidence>
<proteinExistence type="predicted"/>
<name>B0DP00_LACBS</name>
<protein>
    <submittedName>
        <fullName evidence="1">Predicted protein</fullName>
    </submittedName>
</protein>
<dbReference type="HOGENOM" id="CLU_2133950_0_0_1"/>
<dbReference type="EMBL" id="DS547122">
    <property type="protein sequence ID" value="EDR03736.1"/>
    <property type="molecule type" value="Genomic_DNA"/>
</dbReference>
<dbReference type="AlphaFoldDB" id="B0DP00"/>
<dbReference type="GeneID" id="6081224"/>
<gene>
    <name evidence="1" type="ORF">LACBIDRAFT_331273</name>
</gene>
<dbReference type="InParanoid" id="B0DP00"/>
<dbReference type="RefSeq" id="XP_001885589.1">
    <property type="nucleotide sequence ID" value="XM_001885554.1"/>
</dbReference>
<dbReference type="KEGG" id="lbc:LACBIDRAFT_331273"/>
<accession>B0DP00</accession>
<sequence>MDLLFPDGPDDTPSLEFQTIDMEWGLDLDWYDCNASWHPYIPLKPEGADKLVISKTGVNWFFDFDMSTPWEQLATGVFIIPTEVCELIDKDLLHLSGCIEEIATNHPFPPDSA</sequence>
<keyword evidence="2" id="KW-1185">Reference proteome</keyword>
<organism evidence="2">
    <name type="scientific">Laccaria bicolor (strain S238N-H82 / ATCC MYA-4686)</name>
    <name type="common">Bicoloured deceiver</name>
    <name type="synonym">Laccaria laccata var. bicolor</name>
    <dbReference type="NCBI Taxonomy" id="486041"/>
    <lineage>
        <taxon>Eukaryota</taxon>
        <taxon>Fungi</taxon>
        <taxon>Dikarya</taxon>
        <taxon>Basidiomycota</taxon>
        <taxon>Agaricomycotina</taxon>
        <taxon>Agaricomycetes</taxon>
        <taxon>Agaricomycetidae</taxon>
        <taxon>Agaricales</taxon>
        <taxon>Agaricineae</taxon>
        <taxon>Hydnangiaceae</taxon>
        <taxon>Laccaria</taxon>
    </lineage>
</organism>
<reference evidence="1 2" key="1">
    <citation type="journal article" date="2008" name="Nature">
        <title>The genome of Laccaria bicolor provides insights into mycorrhizal symbiosis.</title>
        <authorList>
            <person name="Martin F."/>
            <person name="Aerts A."/>
            <person name="Ahren D."/>
            <person name="Brun A."/>
            <person name="Danchin E.G.J."/>
            <person name="Duchaussoy F."/>
            <person name="Gibon J."/>
            <person name="Kohler A."/>
            <person name="Lindquist E."/>
            <person name="Pereda V."/>
            <person name="Salamov A."/>
            <person name="Shapiro H.J."/>
            <person name="Wuyts J."/>
            <person name="Blaudez D."/>
            <person name="Buee M."/>
            <person name="Brokstein P."/>
            <person name="Canbaeck B."/>
            <person name="Cohen D."/>
            <person name="Courty P.E."/>
            <person name="Coutinho P.M."/>
            <person name="Delaruelle C."/>
            <person name="Detter J.C."/>
            <person name="Deveau A."/>
            <person name="DiFazio S."/>
            <person name="Duplessis S."/>
            <person name="Fraissinet-Tachet L."/>
            <person name="Lucic E."/>
            <person name="Frey-Klett P."/>
            <person name="Fourrey C."/>
            <person name="Feussner I."/>
            <person name="Gay G."/>
            <person name="Grimwood J."/>
            <person name="Hoegger P.J."/>
            <person name="Jain P."/>
            <person name="Kilaru S."/>
            <person name="Labbe J."/>
            <person name="Lin Y.C."/>
            <person name="Legue V."/>
            <person name="Le Tacon F."/>
            <person name="Marmeisse R."/>
            <person name="Melayah D."/>
            <person name="Montanini B."/>
            <person name="Muratet M."/>
            <person name="Nehls U."/>
            <person name="Niculita-Hirzel H."/>
            <person name="Oudot-Le Secq M.P."/>
            <person name="Peter M."/>
            <person name="Quesneville H."/>
            <person name="Rajashekar B."/>
            <person name="Reich M."/>
            <person name="Rouhier N."/>
            <person name="Schmutz J."/>
            <person name="Yin T."/>
            <person name="Chalot M."/>
            <person name="Henrissat B."/>
            <person name="Kuees U."/>
            <person name="Lucas S."/>
            <person name="Van de Peer Y."/>
            <person name="Podila G.K."/>
            <person name="Polle A."/>
            <person name="Pukkila P.J."/>
            <person name="Richardson P.M."/>
            <person name="Rouze P."/>
            <person name="Sanders I.R."/>
            <person name="Stajich J.E."/>
            <person name="Tunlid A."/>
            <person name="Tuskan G."/>
            <person name="Grigoriev I.V."/>
        </authorList>
    </citation>
    <scope>NUCLEOTIDE SEQUENCE [LARGE SCALE GENOMIC DNA]</scope>
    <source>
        <strain evidence="2">S238N-H82 / ATCC MYA-4686</strain>
    </source>
</reference>
<dbReference type="Proteomes" id="UP000001194">
    <property type="component" value="Unassembled WGS sequence"/>
</dbReference>